<organism evidence="1">
    <name type="scientific">marine metagenome</name>
    <dbReference type="NCBI Taxonomy" id="408172"/>
    <lineage>
        <taxon>unclassified sequences</taxon>
        <taxon>metagenomes</taxon>
        <taxon>ecological metagenomes</taxon>
    </lineage>
</organism>
<sequence length="27" mass="2838">ANIDSVTSNQIPNLLLGLITNGAAKNW</sequence>
<reference evidence="1" key="1">
    <citation type="submission" date="2018-05" db="EMBL/GenBank/DDBJ databases">
        <authorList>
            <person name="Lanie J.A."/>
            <person name="Ng W.-L."/>
            <person name="Kazmierczak K.M."/>
            <person name="Andrzejewski T.M."/>
            <person name="Davidsen T.M."/>
            <person name="Wayne K.J."/>
            <person name="Tettelin H."/>
            <person name="Glass J.I."/>
            <person name="Rusch D."/>
            <person name="Podicherti R."/>
            <person name="Tsui H.-C.T."/>
            <person name="Winkler M.E."/>
        </authorList>
    </citation>
    <scope>NUCLEOTIDE SEQUENCE</scope>
</reference>
<gene>
    <name evidence="1" type="ORF">METZ01_LOCUS209829</name>
</gene>
<feature type="non-terminal residue" evidence="1">
    <location>
        <position position="1"/>
    </location>
</feature>
<protein>
    <submittedName>
        <fullName evidence="1">Uncharacterized protein</fullName>
    </submittedName>
</protein>
<dbReference type="EMBL" id="UINC01047562">
    <property type="protein sequence ID" value="SVB56975.1"/>
    <property type="molecule type" value="Genomic_DNA"/>
</dbReference>
<name>A0A382F2R9_9ZZZZ</name>
<proteinExistence type="predicted"/>
<dbReference type="AlphaFoldDB" id="A0A382F2R9"/>
<evidence type="ECO:0000313" key="1">
    <source>
        <dbReference type="EMBL" id="SVB56975.1"/>
    </source>
</evidence>
<accession>A0A382F2R9</accession>